<reference evidence="1 2" key="1">
    <citation type="submission" date="2019-03" db="EMBL/GenBank/DDBJ databases">
        <title>Genomic Encyclopedia of Type Strains, Phase IV (KMG-IV): sequencing the most valuable type-strain genomes for metagenomic binning, comparative biology and taxonomic classification.</title>
        <authorList>
            <person name="Goeker M."/>
        </authorList>
    </citation>
    <scope>NUCLEOTIDE SEQUENCE [LARGE SCALE GENOMIC DNA]</scope>
    <source>
        <strain evidence="1 2">DSM 21667</strain>
    </source>
</reference>
<protein>
    <submittedName>
        <fullName evidence="1">Uncharacterized protein YaeQ</fullName>
    </submittedName>
</protein>
<accession>A0A4R6Z2C3</accession>
<dbReference type="PANTHER" id="PTHR38784">
    <property type="entry name" value="SUCROSE PHOSPHORYLASE"/>
    <property type="match status" value="1"/>
</dbReference>
<dbReference type="CDD" id="cd22368">
    <property type="entry name" value="YaeQ-like"/>
    <property type="match status" value="1"/>
</dbReference>
<proteinExistence type="predicted"/>
<sequence>MALGSTVYKVELNISDMDRHYYASHSLTLARHPSETEERLMLRLLAFALNAQESLQFGKGLSDSDEPALWRKDLTGVIEQWIELGQPDEQRLRQASGRAGEVLVYCYGRAGEIWWERHATALARIRNLRVFEIGETTCRELSELAARKMDLQCLIQDGAVQMMDATRSVDVGLIAR</sequence>
<keyword evidence="2" id="KW-1185">Reference proteome</keyword>
<dbReference type="EMBL" id="SNZH01000004">
    <property type="protein sequence ID" value="TDR45733.1"/>
    <property type="molecule type" value="Genomic_DNA"/>
</dbReference>
<dbReference type="SUPFAM" id="SSF52980">
    <property type="entry name" value="Restriction endonuclease-like"/>
    <property type="match status" value="1"/>
</dbReference>
<dbReference type="Gene3D" id="3.10.640.10">
    <property type="entry name" value="Restriction endonuclease-like alpha-beta roll domain"/>
    <property type="match status" value="1"/>
</dbReference>
<dbReference type="PANTHER" id="PTHR38784:SF1">
    <property type="entry name" value="SUCROSE PHOSPHORYLASE"/>
    <property type="match status" value="1"/>
</dbReference>
<dbReference type="InterPro" id="IPR038590">
    <property type="entry name" value="YaeQ_sf"/>
</dbReference>
<dbReference type="Pfam" id="PF07152">
    <property type="entry name" value="YaeQ"/>
    <property type="match status" value="1"/>
</dbReference>
<dbReference type="SMART" id="SM01322">
    <property type="entry name" value="YaeQ"/>
    <property type="match status" value="1"/>
</dbReference>
<dbReference type="InterPro" id="IPR009822">
    <property type="entry name" value="YaeQ"/>
</dbReference>
<dbReference type="AlphaFoldDB" id="A0A4R6Z2C3"/>
<dbReference type="PIRSF" id="PIRSF011484">
    <property type="entry name" value="YaeQ"/>
    <property type="match status" value="1"/>
</dbReference>
<dbReference type="RefSeq" id="WP_133818101.1">
    <property type="nucleotide sequence ID" value="NZ_SNZH01000004.1"/>
</dbReference>
<organism evidence="1 2">
    <name type="scientific">Tahibacter aquaticus</name>
    <dbReference type="NCBI Taxonomy" id="520092"/>
    <lineage>
        <taxon>Bacteria</taxon>
        <taxon>Pseudomonadati</taxon>
        <taxon>Pseudomonadota</taxon>
        <taxon>Gammaproteobacteria</taxon>
        <taxon>Lysobacterales</taxon>
        <taxon>Rhodanobacteraceae</taxon>
        <taxon>Tahibacter</taxon>
    </lineage>
</organism>
<evidence type="ECO:0000313" key="1">
    <source>
        <dbReference type="EMBL" id="TDR45733.1"/>
    </source>
</evidence>
<dbReference type="InterPro" id="IPR011335">
    <property type="entry name" value="Restrct_endonuc-II-like"/>
</dbReference>
<comment type="caution">
    <text evidence="1">The sequence shown here is derived from an EMBL/GenBank/DDBJ whole genome shotgun (WGS) entry which is preliminary data.</text>
</comment>
<gene>
    <name evidence="1" type="ORF">DFR29_104161</name>
</gene>
<name>A0A4R6Z2C3_9GAMM</name>
<evidence type="ECO:0000313" key="2">
    <source>
        <dbReference type="Proteomes" id="UP000295293"/>
    </source>
</evidence>
<dbReference type="Proteomes" id="UP000295293">
    <property type="component" value="Unassembled WGS sequence"/>
</dbReference>
<dbReference type="OrthoDB" id="5293309at2"/>